<protein>
    <recommendedName>
        <fullName evidence="1">Protein kinase domain-containing protein</fullName>
    </recommendedName>
</protein>
<dbReference type="HOGENOM" id="CLU_195658_1_0_1"/>
<gene>
    <name evidence="2" type="ORF">CERSUDRAFT_137487</name>
</gene>
<sequence>MRFATKCVGRPLSTFTSTRELVTAIRDAVIGHRCAWESGILHRDISAGNVLIVEEHMKKPFEGFLTDFDYS</sequence>
<evidence type="ECO:0000313" key="3">
    <source>
        <dbReference type="Proteomes" id="UP000016930"/>
    </source>
</evidence>
<dbReference type="PANTHER" id="PTHR38248">
    <property type="entry name" value="FUNK1 6"/>
    <property type="match status" value="1"/>
</dbReference>
<evidence type="ECO:0000259" key="1">
    <source>
        <dbReference type="PROSITE" id="PS50011"/>
    </source>
</evidence>
<dbReference type="Proteomes" id="UP000016930">
    <property type="component" value="Unassembled WGS sequence"/>
</dbReference>
<keyword evidence="3" id="KW-1185">Reference proteome</keyword>
<dbReference type="PROSITE" id="PS00109">
    <property type="entry name" value="PROTEIN_KINASE_TYR"/>
    <property type="match status" value="1"/>
</dbReference>
<feature type="domain" description="Protein kinase" evidence="1">
    <location>
        <begin position="1"/>
        <end position="71"/>
    </location>
</feature>
<evidence type="ECO:0000313" key="2">
    <source>
        <dbReference type="EMBL" id="EMD37056.1"/>
    </source>
</evidence>
<dbReference type="SUPFAM" id="SSF56112">
    <property type="entry name" value="Protein kinase-like (PK-like)"/>
    <property type="match status" value="1"/>
</dbReference>
<dbReference type="STRING" id="914234.M2RE13"/>
<reference evidence="2 3" key="1">
    <citation type="journal article" date="2012" name="Proc. Natl. Acad. Sci. U.S.A.">
        <title>Comparative genomics of Ceriporiopsis subvermispora and Phanerochaete chrysosporium provide insight into selective ligninolysis.</title>
        <authorList>
            <person name="Fernandez-Fueyo E."/>
            <person name="Ruiz-Duenas F.J."/>
            <person name="Ferreira P."/>
            <person name="Floudas D."/>
            <person name="Hibbett D.S."/>
            <person name="Canessa P."/>
            <person name="Larrondo L.F."/>
            <person name="James T.Y."/>
            <person name="Seelenfreund D."/>
            <person name="Lobos S."/>
            <person name="Polanco R."/>
            <person name="Tello M."/>
            <person name="Honda Y."/>
            <person name="Watanabe T."/>
            <person name="Watanabe T."/>
            <person name="Ryu J.S."/>
            <person name="Kubicek C.P."/>
            <person name="Schmoll M."/>
            <person name="Gaskell J."/>
            <person name="Hammel K.E."/>
            <person name="St John F.J."/>
            <person name="Vanden Wymelenberg A."/>
            <person name="Sabat G."/>
            <person name="Splinter BonDurant S."/>
            <person name="Syed K."/>
            <person name="Yadav J.S."/>
            <person name="Doddapaneni H."/>
            <person name="Subramanian V."/>
            <person name="Lavin J.L."/>
            <person name="Oguiza J.A."/>
            <person name="Perez G."/>
            <person name="Pisabarro A.G."/>
            <person name="Ramirez L."/>
            <person name="Santoyo F."/>
            <person name="Master E."/>
            <person name="Coutinho P.M."/>
            <person name="Henrissat B."/>
            <person name="Lombard V."/>
            <person name="Magnuson J.K."/>
            <person name="Kuees U."/>
            <person name="Hori C."/>
            <person name="Igarashi K."/>
            <person name="Samejima M."/>
            <person name="Held B.W."/>
            <person name="Barry K.W."/>
            <person name="LaButti K.M."/>
            <person name="Lapidus A."/>
            <person name="Lindquist E.A."/>
            <person name="Lucas S.M."/>
            <person name="Riley R."/>
            <person name="Salamov A.A."/>
            <person name="Hoffmeister D."/>
            <person name="Schwenk D."/>
            <person name="Hadar Y."/>
            <person name="Yarden O."/>
            <person name="de Vries R.P."/>
            <person name="Wiebenga A."/>
            <person name="Stenlid J."/>
            <person name="Eastwood D."/>
            <person name="Grigoriev I.V."/>
            <person name="Berka R.M."/>
            <person name="Blanchette R.A."/>
            <person name="Kersten P."/>
            <person name="Martinez A.T."/>
            <person name="Vicuna R."/>
            <person name="Cullen D."/>
        </authorList>
    </citation>
    <scope>NUCLEOTIDE SEQUENCE [LARGE SCALE GENOMIC DNA]</scope>
    <source>
        <strain evidence="2 3">B</strain>
    </source>
</reference>
<dbReference type="InterPro" id="IPR011009">
    <property type="entry name" value="Kinase-like_dom_sf"/>
</dbReference>
<feature type="non-terminal residue" evidence="2">
    <location>
        <position position="71"/>
    </location>
</feature>
<dbReference type="InterPro" id="IPR000719">
    <property type="entry name" value="Prot_kinase_dom"/>
</dbReference>
<dbReference type="AlphaFoldDB" id="M2RE13"/>
<dbReference type="PROSITE" id="PS50011">
    <property type="entry name" value="PROTEIN_KINASE_DOM"/>
    <property type="match status" value="1"/>
</dbReference>
<dbReference type="Gene3D" id="1.10.510.10">
    <property type="entry name" value="Transferase(Phosphotransferase) domain 1"/>
    <property type="match status" value="1"/>
</dbReference>
<dbReference type="GO" id="GO:0004672">
    <property type="term" value="F:protein kinase activity"/>
    <property type="evidence" value="ECO:0007669"/>
    <property type="project" value="InterPro"/>
</dbReference>
<dbReference type="PANTHER" id="PTHR38248:SF2">
    <property type="entry name" value="FUNK1 11"/>
    <property type="match status" value="1"/>
</dbReference>
<proteinExistence type="predicted"/>
<organism evidence="2 3">
    <name type="scientific">Ceriporiopsis subvermispora (strain B)</name>
    <name type="common">White-rot fungus</name>
    <name type="synonym">Gelatoporia subvermispora</name>
    <dbReference type="NCBI Taxonomy" id="914234"/>
    <lineage>
        <taxon>Eukaryota</taxon>
        <taxon>Fungi</taxon>
        <taxon>Dikarya</taxon>
        <taxon>Basidiomycota</taxon>
        <taxon>Agaricomycotina</taxon>
        <taxon>Agaricomycetes</taxon>
        <taxon>Polyporales</taxon>
        <taxon>Gelatoporiaceae</taxon>
        <taxon>Gelatoporia</taxon>
    </lineage>
</organism>
<dbReference type="GO" id="GO:0005524">
    <property type="term" value="F:ATP binding"/>
    <property type="evidence" value="ECO:0007669"/>
    <property type="project" value="InterPro"/>
</dbReference>
<dbReference type="EMBL" id="KB445797">
    <property type="protein sequence ID" value="EMD37056.1"/>
    <property type="molecule type" value="Genomic_DNA"/>
</dbReference>
<dbReference type="InterPro" id="IPR008266">
    <property type="entry name" value="Tyr_kinase_AS"/>
</dbReference>
<dbReference type="InterPro" id="IPR040976">
    <property type="entry name" value="Pkinase_fungal"/>
</dbReference>
<dbReference type="OrthoDB" id="3270165at2759"/>
<accession>M2RE13</accession>
<name>M2RE13_CERS8</name>
<dbReference type="Pfam" id="PF17667">
    <property type="entry name" value="Pkinase_fungal"/>
    <property type="match status" value="1"/>
</dbReference>